<feature type="region of interest" description="Disordered" evidence="10">
    <location>
        <begin position="247"/>
        <end position="271"/>
    </location>
</feature>
<proteinExistence type="predicted"/>
<dbReference type="GO" id="GO:0003723">
    <property type="term" value="F:RNA binding"/>
    <property type="evidence" value="ECO:0007669"/>
    <property type="project" value="UniProtKB-UniRule"/>
</dbReference>
<dbReference type="KEGG" id="beq:BEWA_031000"/>
<dbReference type="CDD" id="cd16618">
    <property type="entry name" value="mRING-HC-C4C4_CNOT4"/>
    <property type="match status" value="1"/>
</dbReference>
<dbReference type="AlphaFoldDB" id="L0AXE1"/>
<keyword evidence="3 8" id="KW-0863">Zinc-finger</keyword>
<evidence type="ECO:0000256" key="1">
    <source>
        <dbReference type="ARBA" id="ARBA00004123"/>
    </source>
</evidence>
<dbReference type="InterPro" id="IPR039780">
    <property type="entry name" value="Mot2"/>
</dbReference>
<dbReference type="GO" id="GO:0008270">
    <property type="term" value="F:zinc ion binding"/>
    <property type="evidence" value="ECO:0007669"/>
    <property type="project" value="UniProtKB-KW"/>
</dbReference>
<dbReference type="FunFam" id="3.30.40.10:FF:000006">
    <property type="entry name" value="CCR4-NOT transcription complex subunit 4"/>
    <property type="match status" value="1"/>
</dbReference>
<feature type="compositionally biased region" description="Basic and acidic residues" evidence="10">
    <location>
        <begin position="89"/>
        <end position="98"/>
    </location>
</feature>
<dbReference type="InterPro" id="IPR035979">
    <property type="entry name" value="RBD_domain_sf"/>
</dbReference>
<evidence type="ECO:0000256" key="8">
    <source>
        <dbReference type="PROSITE-ProRule" id="PRU00175"/>
    </source>
</evidence>
<dbReference type="PROSITE" id="PS50102">
    <property type="entry name" value="RRM"/>
    <property type="match status" value="1"/>
</dbReference>
<dbReference type="Gene3D" id="3.30.70.330">
    <property type="match status" value="1"/>
</dbReference>
<organism evidence="13 14">
    <name type="scientific">Theileria equi strain WA</name>
    <dbReference type="NCBI Taxonomy" id="1537102"/>
    <lineage>
        <taxon>Eukaryota</taxon>
        <taxon>Sar</taxon>
        <taxon>Alveolata</taxon>
        <taxon>Apicomplexa</taxon>
        <taxon>Aconoidasida</taxon>
        <taxon>Piroplasmida</taxon>
        <taxon>Theileriidae</taxon>
        <taxon>Theileria</taxon>
    </lineage>
</organism>
<dbReference type="Gene3D" id="3.30.40.10">
    <property type="entry name" value="Zinc/RING finger domain, C3HC4 (zinc finger)"/>
    <property type="match status" value="1"/>
</dbReference>
<feature type="compositionally biased region" description="Basic and acidic residues" evidence="10">
    <location>
        <begin position="260"/>
        <end position="269"/>
    </location>
</feature>
<dbReference type="InterPro" id="IPR003954">
    <property type="entry name" value="RRM_euk-type"/>
</dbReference>
<dbReference type="SUPFAM" id="SSF54928">
    <property type="entry name" value="RNA-binding domain, RBD"/>
    <property type="match status" value="1"/>
</dbReference>
<evidence type="ECO:0000256" key="6">
    <source>
        <dbReference type="ARBA" id="ARBA00023054"/>
    </source>
</evidence>
<keyword evidence="5 9" id="KW-0694">RNA-binding</keyword>
<keyword evidence="6" id="KW-0175">Coiled coil</keyword>
<feature type="domain" description="RRM" evidence="12">
    <location>
        <begin position="118"/>
        <end position="203"/>
    </location>
</feature>
<dbReference type="RefSeq" id="XP_004829913.1">
    <property type="nucleotide sequence ID" value="XM_004829856.1"/>
</dbReference>
<dbReference type="InterPro" id="IPR000504">
    <property type="entry name" value="RRM_dom"/>
</dbReference>
<name>L0AXE1_THEEQ</name>
<comment type="subcellular location">
    <subcellularLocation>
        <location evidence="1">Nucleus</location>
    </subcellularLocation>
</comment>
<keyword evidence="14" id="KW-1185">Reference proteome</keyword>
<dbReference type="OrthoDB" id="361277at2759"/>
<feature type="domain" description="RING-type" evidence="11">
    <location>
        <begin position="19"/>
        <end position="62"/>
    </location>
</feature>
<dbReference type="InterPro" id="IPR013083">
    <property type="entry name" value="Znf_RING/FYVE/PHD"/>
</dbReference>
<dbReference type="EMBL" id="CP001669">
    <property type="protein sequence ID" value="AFZ80247.1"/>
    <property type="molecule type" value="Genomic_DNA"/>
</dbReference>
<keyword evidence="7" id="KW-0539">Nucleus</keyword>
<dbReference type="SUPFAM" id="SSF57850">
    <property type="entry name" value="RING/U-box"/>
    <property type="match status" value="1"/>
</dbReference>
<dbReference type="InterPro" id="IPR001841">
    <property type="entry name" value="Znf_RING"/>
</dbReference>
<evidence type="ECO:0000256" key="2">
    <source>
        <dbReference type="ARBA" id="ARBA00022723"/>
    </source>
</evidence>
<evidence type="ECO:0000256" key="4">
    <source>
        <dbReference type="ARBA" id="ARBA00022833"/>
    </source>
</evidence>
<evidence type="ECO:0000256" key="10">
    <source>
        <dbReference type="SAM" id="MobiDB-lite"/>
    </source>
</evidence>
<dbReference type="Proteomes" id="UP000031512">
    <property type="component" value="Chromosome 1"/>
</dbReference>
<dbReference type="InterPro" id="IPR039515">
    <property type="entry name" value="NOT4_mRING-HC-C4C4"/>
</dbReference>
<feature type="compositionally biased region" description="Polar residues" evidence="10">
    <location>
        <begin position="377"/>
        <end position="393"/>
    </location>
</feature>
<reference evidence="13 14" key="1">
    <citation type="journal article" date="2012" name="BMC Genomics">
        <title>Comparative genomic analysis and phylogenetic position of Theileria equi.</title>
        <authorList>
            <person name="Kappmeyer L.S."/>
            <person name="Thiagarajan M."/>
            <person name="Herndon D.R."/>
            <person name="Ramsay J.D."/>
            <person name="Caler E."/>
            <person name="Djikeng A."/>
            <person name="Gillespie J.J."/>
            <person name="Lau A.O."/>
            <person name="Roalson E.H."/>
            <person name="Silva J.C."/>
            <person name="Silva M.G."/>
            <person name="Suarez C.E."/>
            <person name="Ueti M.W."/>
            <person name="Nene V.M."/>
            <person name="Mealey R.H."/>
            <person name="Knowles D.P."/>
            <person name="Brayton K.A."/>
        </authorList>
    </citation>
    <scope>NUCLEOTIDE SEQUENCE [LARGE SCALE GENOMIC DNA]</scope>
    <source>
        <strain evidence="13 14">WA</strain>
    </source>
</reference>
<evidence type="ECO:0000256" key="5">
    <source>
        <dbReference type="ARBA" id="ARBA00022884"/>
    </source>
</evidence>
<evidence type="ECO:0000259" key="12">
    <source>
        <dbReference type="PROSITE" id="PS50102"/>
    </source>
</evidence>
<sequence length="643" mass="73232">MADEYKASSSDNNEDEQNCPLCMETLDETDRNFYPCGCGYQVCLWCLHYIRNTMGNKCPACRRDYEESNFKYKTKPQSAVGAQTKKKREKEATPKDTKSPISTSNPEALKDIRVIQRNLVYVIGIPLKLAKKEILKRYEYFGQYGKIQHIVVNKSHIYNSHWGGPSYTAYVTYSKKSEATAAIQGINTMQVDNKYFRASYGTTKYCSYFLKGMKCCNSDCFYLHQFGDECDRFTKEDLVAAKHRLQCQPATPAPSTQPPSKKEMPERPLENQSSVKLLNLLQWNGKSKSGSPQSAKEFSSWANVAAGTKTLSREQSEPAKHVSTPQFAPYASLGAKSMDAKDTQPNYSHSLDYSSKLDDVNSLVNRYNFPSIKSGFDQPTQSYQPENRSSTFQSTDHDLSSSATDSADTIFSIPVDSVLQRYNRCSRLLYVIDVPLDLDNFSNLGLSHDSQKGGKSSHCKYWKWVYNDESSPAREVESKIDLCRQQLDYYKSSNSLNYSMFSKLPSSSNSPRDWLPDENFTSDIMHKIKRHTLLLDNLSRQYNPENNKASYSECDNPDLSEPEIPQEIQNGSLSPQSSSNWLDANDSFEYYVLSILYHPSLDESQLNMQTKILEQLKVQTQKVVDGHVERQGEFLEHLENLND</sequence>
<protein>
    <recommendedName>
        <fullName evidence="15">CCR4-NOT transcription complex subunit 4</fullName>
    </recommendedName>
</protein>
<dbReference type="GO" id="GO:0016567">
    <property type="term" value="P:protein ubiquitination"/>
    <property type="evidence" value="ECO:0007669"/>
    <property type="project" value="TreeGrafter"/>
</dbReference>
<evidence type="ECO:0000259" key="11">
    <source>
        <dbReference type="PROSITE" id="PS50089"/>
    </source>
</evidence>
<evidence type="ECO:0000313" key="14">
    <source>
        <dbReference type="Proteomes" id="UP000031512"/>
    </source>
</evidence>
<dbReference type="STRING" id="1537102.L0AXE1"/>
<keyword evidence="4" id="KW-0862">Zinc</keyword>
<dbReference type="GO" id="GO:0030014">
    <property type="term" value="C:CCR4-NOT complex"/>
    <property type="evidence" value="ECO:0007669"/>
    <property type="project" value="InterPro"/>
</dbReference>
<dbReference type="GeneID" id="15803764"/>
<dbReference type="VEuPathDB" id="PiroplasmaDB:BEWA_031000"/>
<dbReference type="CDD" id="cd12438">
    <property type="entry name" value="RRM_CNOT4"/>
    <property type="match status" value="1"/>
</dbReference>
<accession>L0AXE1</accession>
<keyword evidence="2" id="KW-0479">Metal-binding</keyword>
<dbReference type="Pfam" id="PF00076">
    <property type="entry name" value="RRM_1"/>
    <property type="match status" value="1"/>
</dbReference>
<evidence type="ECO:0008006" key="15">
    <source>
        <dbReference type="Google" id="ProtNLM"/>
    </source>
</evidence>
<dbReference type="SMART" id="SM00361">
    <property type="entry name" value="RRM_1"/>
    <property type="match status" value="1"/>
</dbReference>
<dbReference type="Pfam" id="PF14570">
    <property type="entry name" value="zf-RING_4"/>
    <property type="match status" value="1"/>
</dbReference>
<evidence type="ECO:0000313" key="13">
    <source>
        <dbReference type="EMBL" id="AFZ80247.1"/>
    </source>
</evidence>
<dbReference type="PANTHER" id="PTHR12603:SF0">
    <property type="entry name" value="CCR4-NOT TRANSCRIPTION COMPLEX SUBUNIT 4"/>
    <property type="match status" value="1"/>
</dbReference>
<gene>
    <name evidence="13" type="ORF">BEWA_031000</name>
</gene>
<feature type="region of interest" description="Disordered" evidence="10">
    <location>
        <begin position="375"/>
        <end position="401"/>
    </location>
</feature>
<dbReference type="InterPro" id="IPR034261">
    <property type="entry name" value="CNOT4_RRM"/>
</dbReference>
<feature type="region of interest" description="Disordered" evidence="10">
    <location>
        <begin position="76"/>
        <end position="104"/>
    </location>
</feature>
<dbReference type="GO" id="GO:0004842">
    <property type="term" value="F:ubiquitin-protein transferase activity"/>
    <property type="evidence" value="ECO:0007669"/>
    <property type="project" value="InterPro"/>
</dbReference>
<dbReference type="PANTHER" id="PTHR12603">
    <property type="entry name" value="CCR4-NOT TRANSCRIPTION COMPLEX RELATED"/>
    <property type="match status" value="1"/>
</dbReference>
<evidence type="ECO:0000256" key="9">
    <source>
        <dbReference type="PROSITE-ProRule" id="PRU00176"/>
    </source>
</evidence>
<dbReference type="InterPro" id="IPR012677">
    <property type="entry name" value="Nucleotide-bd_a/b_plait_sf"/>
</dbReference>
<dbReference type="GO" id="GO:0005634">
    <property type="term" value="C:nucleus"/>
    <property type="evidence" value="ECO:0007669"/>
    <property type="project" value="UniProtKB-SubCell"/>
</dbReference>
<evidence type="ECO:0000256" key="3">
    <source>
        <dbReference type="ARBA" id="ARBA00022771"/>
    </source>
</evidence>
<dbReference type="eggNOG" id="KOG2068">
    <property type="taxonomic scope" value="Eukaryota"/>
</dbReference>
<feature type="compositionally biased region" description="Polar residues" evidence="10">
    <location>
        <begin position="567"/>
        <end position="577"/>
    </location>
</feature>
<dbReference type="PROSITE" id="PS50089">
    <property type="entry name" value="ZF_RING_2"/>
    <property type="match status" value="1"/>
</dbReference>
<feature type="region of interest" description="Disordered" evidence="10">
    <location>
        <begin position="546"/>
        <end position="577"/>
    </location>
</feature>
<evidence type="ECO:0000256" key="7">
    <source>
        <dbReference type="ARBA" id="ARBA00023242"/>
    </source>
</evidence>